<evidence type="ECO:0000259" key="2">
    <source>
        <dbReference type="Pfam" id="PF00884"/>
    </source>
</evidence>
<dbReference type="EMBL" id="JAVRRG010000043">
    <property type="protein sequence ID" value="KAK5093409.1"/>
    <property type="molecule type" value="Genomic_DNA"/>
</dbReference>
<comment type="similarity">
    <text evidence="1">Belongs to the sulfatase family.</text>
</comment>
<evidence type="ECO:0000313" key="4">
    <source>
        <dbReference type="Proteomes" id="UP001345013"/>
    </source>
</evidence>
<feature type="domain" description="Sulfatase N-terminal" evidence="2">
    <location>
        <begin position="4"/>
        <end position="265"/>
    </location>
</feature>
<dbReference type="PANTHER" id="PTHR43108">
    <property type="entry name" value="N-ACETYLGLUCOSAMINE-6-SULFATASE FAMILY MEMBER"/>
    <property type="match status" value="1"/>
</dbReference>
<dbReference type="InterPro" id="IPR017850">
    <property type="entry name" value="Alkaline_phosphatase_core_sf"/>
</dbReference>
<evidence type="ECO:0000256" key="1">
    <source>
        <dbReference type="ARBA" id="ARBA00008779"/>
    </source>
</evidence>
<dbReference type="InterPro" id="IPR000917">
    <property type="entry name" value="Sulfatase_N"/>
</dbReference>
<evidence type="ECO:0000313" key="3">
    <source>
        <dbReference type="EMBL" id="KAK5093409.1"/>
    </source>
</evidence>
<keyword evidence="4" id="KW-1185">Reference proteome</keyword>
<protein>
    <recommendedName>
        <fullName evidence="2">Sulfatase N-terminal domain-containing protein</fullName>
    </recommendedName>
</protein>
<reference evidence="3 4" key="1">
    <citation type="submission" date="2023-08" db="EMBL/GenBank/DDBJ databases">
        <title>Black Yeasts Isolated from many extreme environments.</title>
        <authorList>
            <person name="Coleine C."/>
            <person name="Stajich J.E."/>
            <person name="Selbmann L."/>
        </authorList>
    </citation>
    <scope>NUCLEOTIDE SEQUENCE [LARGE SCALE GENOMIC DNA]</scope>
    <source>
        <strain evidence="3 4">CCFEE 5885</strain>
    </source>
</reference>
<dbReference type="PANTHER" id="PTHR43108:SF8">
    <property type="entry name" value="SD21168P"/>
    <property type="match status" value="1"/>
</dbReference>
<dbReference type="SUPFAM" id="SSF53649">
    <property type="entry name" value="Alkaline phosphatase-like"/>
    <property type="match status" value="1"/>
</dbReference>
<sequence>MSDEAGYDNYYVGKLMNYHNATNYNNPYPAGSTGSDFVLDPWTYQYWNQTFQRNTSTPKSYAGLYSTDIMRNKSLAFIDDAVASADQKPFWLTVAPIAPHVDGYADRDPVTGAVKVVANPPYPAKRHEGLFPDAHVPTTYEFNPDTPSGSAWIRKLEKMNQTVLDANDYYHQRRLQSLQAVDEMVEALVMKLEEHGILDNTYVVFTSDNGYHNGQHRMPPGKGCGYETDIHVPLMIRGPGVPKGRKTEVVTTHTDLTPTFLQMAGQPLKEYFDGKPIPLEEGKLQMAEKKTFTEHVNVEIWGIVINEGGIGQQIFPNNTYKSVRILGDGYNLYYSVWCSGEHELFEMNSDPGQMNNLLDGGDDTEFLKQFDRSVSVVQSRLDSLLLVLKTCKASQCTEPWKELHPSGKVDSLRAALDAQYDEFYDGIPKVDFAYCLAGQVESVEGPMWKNVSQSMQFVSPEWSFFV</sequence>
<dbReference type="CDD" id="cd16147">
    <property type="entry name" value="G6S"/>
    <property type="match status" value="1"/>
</dbReference>
<organism evidence="3 4">
    <name type="scientific">Lithohypha guttulata</name>
    <dbReference type="NCBI Taxonomy" id="1690604"/>
    <lineage>
        <taxon>Eukaryota</taxon>
        <taxon>Fungi</taxon>
        <taxon>Dikarya</taxon>
        <taxon>Ascomycota</taxon>
        <taxon>Pezizomycotina</taxon>
        <taxon>Eurotiomycetes</taxon>
        <taxon>Chaetothyriomycetidae</taxon>
        <taxon>Chaetothyriales</taxon>
        <taxon>Trichomeriaceae</taxon>
        <taxon>Lithohypha</taxon>
    </lineage>
</organism>
<gene>
    <name evidence="3" type="ORF">LTR24_004261</name>
</gene>
<dbReference type="Gene3D" id="3.40.720.10">
    <property type="entry name" value="Alkaline Phosphatase, subunit A"/>
    <property type="match status" value="1"/>
</dbReference>
<name>A0ABR0KCG1_9EURO</name>
<dbReference type="Proteomes" id="UP001345013">
    <property type="component" value="Unassembled WGS sequence"/>
</dbReference>
<accession>A0ABR0KCG1</accession>
<comment type="caution">
    <text evidence="3">The sequence shown here is derived from an EMBL/GenBank/DDBJ whole genome shotgun (WGS) entry which is preliminary data.</text>
</comment>
<proteinExistence type="inferred from homology"/>
<dbReference type="Pfam" id="PF00884">
    <property type="entry name" value="Sulfatase"/>
    <property type="match status" value="1"/>
</dbReference>